<dbReference type="Pfam" id="PF04749">
    <property type="entry name" value="PLAC8"/>
    <property type="match status" value="1"/>
</dbReference>
<organism evidence="2 3">
    <name type="scientific">Owenia fusiformis</name>
    <name type="common">Polychaete worm</name>
    <dbReference type="NCBI Taxonomy" id="6347"/>
    <lineage>
        <taxon>Eukaryota</taxon>
        <taxon>Metazoa</taxon>
        <taxon>Spiralia</taxon>
        <taxon>Lophotrochozoa</taxon>
        <taxon>Annelida</taxon>
        <taxon>Polychaeta</taxon>
        <taxon>Sedentaria</taxon>
        <taxon>Canalipalpata</taxon>
        <taxon>Sabellida</taxon>
        <taxon>Oweniida</taxon>
        <taxon>Oweniidae</taxon>
        <taxon>Owenia</taxon>
    </lineage>
</organism>
<comment type="caution">
    <text evidence="2">The sequence shown here is derived from an EMBL/GenBank/DDBJ whole genome shotgun (WGS) entry which is preliminary data.</text>
</comment>
<gene>
    <name evidence="2" type="ORF">OFUS_LOCUS13761</name>
</gene>
<dbReference type="EMBL" id="CAIIXF020000007">
    <property type="protein sequence ID" value="CAH1788181.1"/>
    <property type="molecule type" value="Genomic_DNA"/>
</dbReference>
<accession>A0A8J1UIB4</accession>
<evidence type="ECO:0000313" key="3">
    <source>
        <dbReference type="Proteomes" id="UP000749559"/>
    </source>
</evidence>
<dbReference type="Proteomes" id="UP000749559">
    <property type="component" value="Unassembled WGS sequence"/>
</dbReference>
<evidence type="ECO:0000313" key="2">
    <source>
        <dbReference type="EMBL" id="CAH1788181.1"/>
    </source>
</evidence>
<protein>
    <submittedName>
        <fullName evidence="2">Uncharacterized protein</fullName>
    </submittedName>
</protein>
<keyword evidence="3" id="KW-1185">Reference proteome</keyword>
<sequence length="181" mass="19776">MSSNKGATLDDAIEKDGQQHQGAPPGYTEYQTEYAQYHSKQQVGTAPLGVVVNQPQVVPSMGGVNQTVIIQQGGGKTWSTSLFSCTSDMKSCCLVTWCGPCYECWFHSKNNESCCTPMCVPGASIALRTKIRTQNNILGSIIDDCCMACLCGPCTLCQMKREYDIIQMEKDVTTVTTTQNY</sequence>
<dbReference type="AlphaFoldDB" id="A0A8J1UIB4"/>
<comment type="similarity">
    <text evidence="1">Belongs to the cornifelin family.</text>
</comment>
<dbReference type="OrthoDB" id="1045822at2759"/>
<dbReference type="PANTHER" id="PTHR15907">
    <property type="entry name" value="DUF614 FAMILY PROTEIN-RELATED"/>
    <property type="match status" value="1"/>
</dbReference>
<dbReference type="NCBIfam" id="TIGR01571">
    <property type="entry name" value="A_thal_Cys_rich"/>
    <property type="match status" value="1"/>
</dbReference>
<dbReference type="InterPro" id="IPR006461">
    <property type="entry name" value="PLAC_motif_containing"/>
</dbReference>
<evidence type="ECO:0000256" key="1">
    <source>
        <dbReference type="ARBA" id="ARBA00009024"/>
    </source>
</evidence>
<reference evidence="2" key="1">
    <citation type="submission" date="2022-03" db="EMBL/GenBank/DDBJ databases">
        <authorList>
            <person name="Martin C."/>
        </authorList>
    </citation>
    <scope>NUCLEOTIDE SEQUENCE</scope>
</reference>
<name>A0A8J1UIB4_OWEFU</name>
<proteinExistence type="inferred from homology"/>